<organism evidence="3 4">
    <name type="scientific">Pedobacter cryotolerans</name>
    <dbReference type="NCBI Taxonomy" id="2571270"/>
    <lineage>
        <taxon>Bacteria</taxon>
        <taxon>Pseudomonadati</taxon>
        <taxon>Bacteroidota</taxon>
        <taxon>Sphingobacteriia</taxon>
        <taxon>Sphingobacteriales</taxon>
        <taxon>Sphingobacteriaceae</taxon>
        <taxon>Pedobacter</taxon>
    </lineage>
</organism>
<evidence type="ECO:0000259" key="2">
    <source>
        <dbReference type="PROSITE" id="PS50110"/>
    </source>
</evidence>
<dbReference type="SMART" id="SM00448">
    <property type="entry name" value="REC"/>
    <property type="match status" value="1"/>
</dbReference>
<evidence type="ECO:0000313" key="3">
    <source>
        <dbReference type="EMBL" id="TKC03189.1"/>
    </source>
</evidence>
<dbReference type="EMBL" id="SWBO01000001">
    <property type="protein sequence ID" value="TKC03189.1"/>
    <property type="molecule type" value="Genomic_DNA"/>
</dbReference>
<dbReference type="InterPro" id="IPR011006">
    <property type="entry name" value="CheY-like_superfamily"/>
</dbReference>
<keyword evidence="1" id="KW-0597">Phosphoprotein</keyword>
<dbReference type="Proteomes" id="UP000310477">
    <property type="component" value="Unassembled WGS sequence"/>
</dbReference>
<gene>
    <name evidence="3" type="ORF">FA045_01055</name>
</gene>
<feature type="modified residue" description="4-aspartylphosphate" evidence="1">
    <location>
        <position position="61"/>
    </location>
</feature>
<dbReference type="GO" id="GO:0000160">
    <property type="term" value="P:phosphorelay signal transduction system"/>
    <property type="evidence" value="ECO:0007669"/>
    <property type="project" value="InterPro"/>
</dbReference>
<evidence type="ECO:0000256" key="1">
    <source>
        <dbReference type="PROSITE-ProRule" id="PRU00169"/>
    </source>
</evidence>
<protein>
    <submittedName>
        <fullName evidence="3">Response regulator transcription factor</fullName>
    </submittedName>
</protein>
<dbReference type="AlphaFoldDB" id="A0A4U1C9S4"/>
<comment type="caution">
    <text evidence="3">The sequence shown here is derived from an EMBL/GenBank/DDBJ whole genome shotgun (WGS) entry which is preliminary data.</text>
</comment>
<dbReference type="OrthoDB" id="659223at2"/>
<name>A0A4U1C9S4_9SPHI</name>
<accession>A0A4U1C9S4</accession>
<proteinExistence type="predicted"/>
<reference evidence="3 4" key="1">
    <citation type="submission" date="2019-04" db="EMBL/GenBank/DDBJ databases">
        <title>Pedobacter sp. AR-2-6 sp. nov., isolated from Arctic soil.</title>
        <authorList>
            <person name="Dahal R.H."/>
            <person name="Kim D.-U."/>
        </authorList>
    </citation>
    <scope>NUCLEOTIDE SEQUENCE [LARGE SCALE GENOMIC DNA]</scope>
    <source>
        <strain evidence="3 4">AR-2-6</strain>
    </source>
</reference>
<dbReference type="InterPro" id="IPR001789">
    <property type="entry name" value="Sig_transdc_resp-reg_receiver"/>
</dbReference>
<feature type="domain" description="Response regulatory" evidence="2">
    <location>
        <begin position="4"/>
        <end position="133"/>
    </location>
</feature>
<evidence type="ECO:0000313" key="4">
    <source>
        <dbReference type="Proteomes" id="UP000310477"/>
    </source>
</evidence>
<dbReference type="RefSeq" id="WP_136873555.1">
    <property type="nucleotide sequence ID" value="NZ_SWBO01000001.1"/>
</dbReference>
<dbReference type="Gene3D" id="3.40.50.2300">
    <property type="match status" value="1"/>
</dbReference>
<sequence length="222" mass="25198">MFKKVLIAEDHESVSISVQKTLTELGIVYDNSNYVYYCDDAINRIKKAINDKNPYELLITDLSFEDDTPQLIKSGVELIKAIKLIQPTIKILVFSIENRLEIAKALIKDLDIDAFVPKARHDAKDMKLAIESILKNNKYLSPNLKQTSSVENPHQFSNYDKTIISLLANGMPQKDIPFYLEKNNIKPSGLSSIEKRLSHIKEVQGFTKNEQLIVFCKDGGII</sequence>
<keyword evidence="4" id="KW-1185">Reference proteome</keyword>
<dbReference type="SUPFAM" id="SSF52172">
    <property type="entry name" value="CheY-like"/>
    <property type="match status" value="1"/>
</dbReference>
<dbReference type="PROSITE" id="PS50110">
    <property type="entry name" value="RESPONSE_REGULATORY"/>
    <property type="match status" value="1"/>
</dbReference>